<evidence type="ECO:0000313" key="4">
    <source>
        <dbReference type="EMBL" id="PSR65427.1"/>
    </source>
</evidence>
<keyword evidence="3" id="KW-0812">Transmembrane</keyword>
<dbReference type="AlphaFoldDB" id="A0A2T2ZCC6"/>
<protein>
    <recommendedName>
        <fullName evidence="6">Mce-associated membrane protein</fullName>
    </recommendedName>
</protein>
<evidence type="ECO:0000256" key="1">
    <source>
        <dbReference type="ARBA" id="ARBA00004370"/>
    </source>
</evidence>
<comment type="subcellular location">
    <subcellularLocation>
        <location evidence="1">Membrane</location>
    </subcellularLocation>
</comment>
<dbReference type="EMBL" id="PYHS01000002">
    <property type="protein sequence ID" value="PSR65427.1"/>
    <property type="molecule type" value="Genomic_DNA"/>
</dbReference>
<keyword evidence="2 3" id="KW-0472">Membrane</keyword>
<evidence type="ECO:0000256" key="3">
    <source>
        <dbReference type="SAM" id="Phobius"/>
    </source>
</evidence>
<dbReference type="RefSeq" id="WP_084493935.1">
    <property type="nucleotide sequence ID" value="NZ_PYHS01000002.1"/>
</dbReference>
<dbReference type="PANTHER" id="PTHR37042:SF4">
    <property type="entry name" value="OUTER MEMBRANE PROTEIN RV1973"/>
    <property type="match status" value="1"/>
</dbReference>
<dbReference type="GO" id="GO:0016020">
    <property type="term" value="C:membrane"/>
    <property type="evidence" value="ECO:0007669"/>
    <property type="project" value="UniProtKB-SubCell"/>
</dbReference>
<name>A0A2T2ZCC6_9NOCA</name>
<comment type="caution">
    <text evidence="4">The sequence shown here is derived from an EMBL/GenBank/DDBJ whole genome shotgun (WGS) entry which is preliminary data.</text>
</comment>
<keyword evidence="3" id="KW-1133">Transmembrane helix</keyword>
<dbReference type="Proteomes" id="UP000241647">
    <property type="component" value="Unassembled WGS sequence"/>
</dbReference>
<gene>
    <name evidence="4" type="ORF">C8259_04665</name>
</gene>
<sequence>MIARTWYRAAGFLGSRVVGWRSRLGSPSPRQRRLRLGVLALLAVAATAFAAVGYFHYTVADRRTSDVRRDVAEQAAKLTAGVLTYKADTVDADVRQAKGHLTGQFLDSYTKLTTDTLVPQAKQSHIDARWEVSGASLISAEPDTASVLVFLRGLTTNSTKPDPTYLVSSVRVRVVRPHGQWLIDRMEPL</sequence>
<proteinExistence type="predicted"/>
<evidence type="ECO:0008006" key="6">
    <source>
        <dbReference type="Google" id="ProtNLM"/>
    </source>
</evidence>
<organism evidence="4 5">
    <name type="scientific">Nocardia nova</name>
    <dbReference type="NCBI Taxonomy" id="37330"/>
    <lineage>
        <taxon>Bacteria</taxon>
        <taxon>Bacillati</taxon>
        <taxon>Actinomycetota</taxon>
        <taxon>Actinomycetes</taxon>
        <taxon>Mycobacteriales</taxon>
        <taxon>Nocardiaceae</taxon>
        <taxon>Nocardia</taxon>
    </lineage>
</organism>
<dbReference type="PANTHER" id="PTHR37042">
    <property type="entry name" value="OUTER MEMBRANE PROTEIN RV1973"/>
    <property type="match status" value="1"/>
</dbReference>
<accession>A0A2T2ZCC6</accession>
<evidence type="ECO:0000313" key="5">
    <source>
        <dbReference type="Proteomes" id="UP000241647"/>
    </source>
</evidence>
<reference evidence="4 5" key="1">
    <citation type="submission" date="2018-02" db="EMBL/GenBank/DDBJ databases">
        <title>8 Nocardia nova and 1 Nocardia cyriacigeorgica strain used for evolution to TMP-SMX.</title>
        <authorList>
            <person name="Mehta H."/>
            <person name="Weng J."/>
            <person name="Shamoo Y."/>
        </authorList>
    </citation>
    <scope>NUCLEOTIDE SEQUENCE [LARGE SCALE GENOMIC DNA]</scope>
    <source>
        <strain evidence="4 5">ATCC 33727</strain>
    </source>
</reference>
<feature type="transmembrane region" description="Helical" evidence="3">
    <location>
        <begin position="36"/>
        <end position="57"/>
    </location>
</feature>
<evidence type="ECO:0000256" key="2">
    <source>
        <dbReference type="ARBA" id="ARBA00023136"/>
    </source>
</evidence>